<dbReference type="Pfam" id="PF03004">
    <property type="entry name" value="Transposase_24"/>
    <property type="match status" value="1"/>
</dbReference>
<organism evidence="1 2">
    <name type="scientific">Solanum verrucosum</name>
    <dbReference type="NCBI Taxonomy" id="315347"/>
    <lineage>
        <taxon>Eukaryota</taxon>
        <taxon>Viridiplantae</taxon>
        <taxon>Streptophyta</taxon>
        <taxon>Embryophyta</taxon>
        <taxon>Tracheophyta</taxon>
        <taxon>Spermatophyta</taxon>
        <taxon>Magnoliopsida</taxon>
        <taxon>eudicotyledons</taxon>
        <taxon>Gunneridae</taxon>
        <taxon>Pentapetalae</taxon>
        <taxon>asterids</taxon>
        <taxon>lamiids</taxon>
        <taxon>Solanales</taxon>
        <taxon>Solanaceae</taxon>
        <taxon>Solanoideae</taxon>
        <taxon>Solaneae</taxon>
        <taxon>Solanum</taxon>
    </lineage>
</organism>
<sequence>MCNWEARYNMVIVTTFERRASARISNWLEKVWDTDQCPGWILPHVFDELHQYWNTNKFKAMSEQAKKARGSLKGGSLKTGGAKTVGTITIEMDQMTPGLSTQIWTEKVVDGTHKGRVYGRASQNNIRRLQSGLQRIGSLCQAEAVDDVQIAAMSAQIASLHRHWHILSGEV</sequence>
<evidence type="ECO:0008006" key="3">
    <source>
        <dbReference type="Google" id="ProtNLM"/>
    </source>
</evidence>
<reference evidence="1" key="1">
    <citation type="submission" date="2023-08" db="EMBL/GenBank/DDBJ databases">
        <title>A de novo genome assembly of Solanum verrucosum Schlechtendal, a Mexican diploid species geographically isolated from the other diploid A-genome species in potato relatives.</title>
        <authorList>
            <person name="Hosaka K."/>
        </authorList>
    </citation>
    <scope>NUCLEOTIDE SEQUENCE</scope>
    <source>
        <tissue evidence="1">Young leaves</tissue>
    </source>
</reference>
<evidence type="ECO:0000313" key="1">
    <source>
        <dbReference type="EMBL" id="WMV13762.1"/>
    </source>
</evidence>
<proteinExistence type="predicted"/>
<gene>
    <name evidence="1" type="ORF">MTR67_007147</name>
</gene>
<dbReference type="AlphaFoldDB" id="A0AAF0TAB9"/>
<protein>
    <recommendedName>
        <fullName evidence="3">Transposase</fullName>
    </recommendedName>
</protein>
<dbReference type="EMBL" id="CP133613">
    <property type="protein sequence ID" value="WMV13762.1"/>
    <property type="molecule type" value="Genomic_DNA"/>
</dbReference>
<name>A0AAF0TAB9_SOLVR</name>
<evidence type="ECO:0000313" key="2">
    <source>
        <dbReference type="Proteomes" id="UP001234989"/>
    </source>
</evidence>
<keyword evidence="2" id="KW-1185">Reference proteome</keyword>
<accession>A0AAF0TAB9</accession>
<dbReference type="Proteomes" id="UP001234989">
    <property type="component" value="Chromosome 2"/>
</dbReference>
<dbReference type="InterPro" id="IPR004252">
    <property type="entry name" value="Probable_transposase_24"/>
</dbReference>